<keyword evidence="4" id="KW-1185">Reference proteome</keyword>
<proteinExistence type="predicted"/>
<feature type="region of interest" description="Disordered" evidence="1">
    <location>
        <begin position="59"/>
        <end position="89"/>
    </location>
</feature>
<gene>
    <name evidence="3" type="ORF">Agub_g11538</name>
</gene>
<feature type="non-terminal residue" evidence="3">
    <location>
        <position position="1"/>
    </location>
</feature>
<keyword evidence="2" id="KW-1133">Transmembrane helix</keyword>
<organism evidence="3 4">
    <name type="scientific">Astrephomene gubernaculifera</name>
    <dbReference type="NCBI Taxonomy" id="47775"/>
    <lineage>
        <taxon>Eukaryota</taxon>
        <taxon>Viridiplantae</taxon>
        <taxon>Chlorophyta</taxon>
        <taxon>core chlorophytes</taxon>
        <taxon>Chlorophyceae</taxon>
        <taxon>CS clade</taxon>
        <taxon>Chlamydomonadales</taxon>
        <taxon>Astrephomenaceae</taxon>
        <taxon>Astrephomene</taxon>
    </lineage>
</organism>
<feature type="transmembrane region" description="Helical" evidence="2">
    <location>
        <begin position="142"/>
        <end position="161"/>
    </location>
</feature>
<keyword evidence="2" id="KW-0472">Membrane</keyword>
<evidence type="ECO:0000313" key="4">
    <source>
        <dbReference type="Proteomes" id="UP001054857"/>
    </source>
</evidence>
<accession>A0AAD3E167</accession>
<evidence type="ECO:0000256" key="1">
    <source>
        <dbReference type="SAM" id="MobiDB-lite"/>
    </source>
</evidence>
<dbReference type="AlphaFoldDB" id="A0AAD3E167"/>
<dbReference type="Proteomes" id="UP001054857">
    <property type="component" value="Unassembled WGS sequence"/>
</dbReference>
<dbReference type="EMBL" id="BMAR01000030">
    <property type="protein sequence ID" value="GFR49501.1"/>
    <property type="molecule type" value="Genomic_DNA"/>
</dbReference>
<keyword evidence="2" id="KW-0812">Transmembrane</keyword>
<evidence type="ECO:0000256" key="2">
    <source>
        <dbReference type="SAM" id="Phobius"/>
    </source>
</evidence>
<sequence length="251" mass="26956">MHKLTKRRDTYTSTNRGAICDTAHVPGCCNATSMASTYMAPARPAATSRSFTPCRASSFSSTFHSSSRPTALSALPHSRTPSLSPSARTPSLLAPAPPCLPHPPHLLPLPHRRRCPPPCRAAGVLEGFSGVSNLMSPEAATIFSAIIAISSVALNLYGGLITEKRRAELAREVERERQAAAAAAEERGVVARYRGPLLEASVDLEGRLVHIATLTGEWRSGEEGGAEEEVVYTLFTLAQWLGFLEVIRREG</sequence>
<evidence type="ECO:0000313" key="3">
    <source>
        <dbReference type="EMBL" id="GFR49501.1"/>
    </source>
</evidence>
<reference evidence="3 4" key="1">
    <citation type="journal article" date="2021" name="Sci. Rep.">
        <title>Genome sequencing of the multicellular alga Astrephomene provides insights into convergent evolution of germ-soma differentiation.</title>
        <authorList>
            <person name="Yamashita S."/>
            <person name="Yamamoto K."/>
            <person name="Matsuzaki R."/>
            <person name="Suzuki S."/>
            <person name="Yamaguchi H."/>
            <person name="Hirooka S."/>
            <person name="Minakuchi Y."/>
            <person name="Miyagishima S."/>
            <person name="Kawachi M."/>
            <person name="Toyoda A."/>
            <person name="Nozaki H."/>
        </authorList>
    </citation>
    <scope>NUCLEOTIDE SEQUENCE [LARGE SCALE GENOMIC DNA]</scope>
    <source>
        <strain evidence="3 4">NIES-4017</strain>
    </source>
</reference>
<comment type="caution">
    <text evidence="3">The sequence shown here is derived from an EMBL/GenBank/DDBJ whole genome shotgun (WGS) entry which is preliminary data.</text>
</comment>
<name>A0AAD3E167_9CHLO</name>
<protein>
    <submittedName>
        <fullName evidence="3">Uncharacterized protein</fullName>
    </submittedName>
</protein>
<feature type="compositionally biased region" description="Polar residues" evidence="1">
    <location>
        <begin position="79"/>
        <end position="89"/>
    </location>
</feature>